<keyword evidence="2" id="KW-1133">Transmembrane helix</keyword>
<feature type="transmembrane region" description="Helical" evidence="2">
    <location>
        <begin position="331"/>
        <end position="354"/>
    </location>
</feature>
<feature type="transmembrane region" description="Helical" evidence="2">
    <location>
        <begin position="360"/>
        <end position="382"/>
    </location>
</feature>
<organism evidence="3 4">
    <name type="scientific">Tetraparma gracilis</name>
    <dbReference type="NCBI Taxonomy" id="2962635"/>
    <lineage>
        <taxon>Eukaryota</taxon>
        <taxon>Sar</taxon>
        <taxon>Stramenopiles</taxon>
        <taxon>Ochrophyta</taxon>
        <taxon>Bolidophyceae</taxon>
        <taxon>Parmales</taxon>
        <taxon>Triparmaceae</taxon>
        <taxon>Tetraparma</taxon>
    </lineage>
</organism>
<feature type="transmembrane region" description="Helical" evidence="2">
    <location>
        <begin position="77"/>
        <end position="96"/>
    </location>
</feature>
<evidence type="ECO:0000313" key="4">
    <source>
        <dbReference type="Proteomes" id="UP001165060"/>
    </source>
</evidence>
<keyword evidence="2" id="KW-0472">Membrane</keyword>
<dbReference type="PANTHER" id="PTHR13568">
    <property type="entry name" value="FAM11A, B PROTEIN"/>
    <property type="match status" value="1"/>
</dbReference>
<feature type="region of interest" description="Disordered" evidence="1">
    <location>
        <begin position="397"/>
        <end position="426"/>
    </location>
</feature>
<protein>
    <submittedName>
        <fullName evidence="3">Uncharacterized protein</fullName>
    </submittedName>
</protein>
<dbReference type="Proteomes" id="UP001165060">
    <property type="component" value="Unassembled WGS sequence"/>
</dbReference>
<dbReference type="EMBL" id="BRYB01000990">
    <property type="protein sequence ID" value="GMI41291.1"/>
    <property type="molecule type" value="Genomic_DNA"/>
</dbReference>
<evidence type="ECO:0000256" key="1">
    <source>
        <dbReference type="SAM" id="MobiDB-lite"/>
    </source>
</evidence>
<keyword evidence="4" id="KW-1185">Reference proteome</keyword>
<accession>A0ABQ6N6R0</accession>
<feature type="transmembrane region" description="Helical" evidence="2">
    <location>
        <begin position="230"/>
        <end position="249"/>
    </location>
</feature>
<dbReference type="Pfam" id="PF10269">
    <property type="entry name" value="Tmemb_185A"/>
    <property type="match status" value="1"/>
</dbReference>
<name>A0ABQ6N6R0_9STRA</name>
<proteinExistence type="predicted"/>
<gene>
    <name evidence="3" type="ORF">TeGR_g7446</name>
</gene>
<feature type="compositionally biased region" description="Basic and acidic residues" evidence="1">
    <location>
        <begin position="491"/>
        <end position="502"/>
    </location>
</feature>
<reference evidence="3 4" key="1">
    <citation type="journal article" date="2023" name="Commun. Biol.">
        <title>Genome analysis of Parmales, the sister group of diatoms, reveals the evolutionary specialization of diatoms from phago-mixotrophs to photoautotrophs.</title>
        <authorList>
            <person name="Ban H."/>
            <person name="Sato S."/>
            <person name="Yoshikawa S."/>
            <person name="Yamada K."/>
            <person name="Nakamura Y."/>
            <person name="Ichinomiya M."/>
            <person name="Sato N."/>
            <person name="Blanc-Mathieu R."/>
            <person name="Endo H."/>
            <person name="Kuwata A."/>
            <person name="Ogata H."/>
        </authorList>
    </citation>
    <scope>NUCLEOTIDE SEQUENCE [LARGE SCALE GENOMIC DNA]</scope>
</reference>
<dbReference type="InterPro" id="IPR019396">
    <property type="entry name" value="TM_Fragile-X-F-assoc"/>
</dbReference>
<comment type="caution">
    <text evidence="3">The sequence shown here is derived from an EMBL/GenBank/DDBJ whole genome shotgun (WGS) entry which is preliminary data.</text>
</comment>
<feature type="region of interest" description="Disordered" evidence="1">
    <location>
        <begin position="468"/>
        <end position="502"/>
    </location>
</feature>
<feature type="transmembrane region" description="Helical" evidence="2">
    <location>
        <begin position="255"/>
        <end position="277"/>
    </location>
</feature>
<evidence type="ECO:0000313" key="3">
    <source>
        <dbReference type="EMBL" id="GMI41291.1"/>
    </source>
</evidence>
<feature type="transmembrane region" description="Helical" evidence="2">
    <location>
        <begin position="47"/>
        <end position="65"/>
    </location>
</feature>
<feature type="compositionally biased region" description="Pro residues" evidence="1">
    <location>
        <begin position="470"/>
        <end position="486"/>
    </location>
</feature>
<evidence type="ECO:0000256" key="2">
    <source>
        <dbReference type="SAM" id="Phobius"/>
    </source>
</evidence>
<keyword evidence="2" id="KW-0812">Transmembrane</keyword>
<sequence>MSNPSDRALYDSLGEKGFKWSKDPMSIDRDELFRNFCRSSYYDRAKIFALILLLFSLFLVPLVLFCVRTDNTIDPPFTLILIPLWLINALLLSFHLKSVLLPSETPPEDDDGSWVDPFPRSERLLNMARFACYPALEVLACLRVDLYIKCDWSLIWIPYYVWEFLNLRESVPKATMSIISVEEVQYMMEKPFGMITQEEREALNKKYTILLPADHPEYAMAVAAKNKAKMSLLWTAVRITLVIFVVLRLDGETSWSYWLIFLPFWIVSCCVCCLSCVSVASVNTELMALDEEMGEGAEGYGATDDANDPGKMSPEEKAALKAELNEVAQQSLGSCCTMFFGAGFTALAVGKFAGATYSSLWIIFPVLLFCGIVLCCFAYCIFGANDAIYQESLNQTNGGGGAGAPSPMQQDGPPAPAPAEEAPNLLPPFSEADLTPLGVKQLKALARVNGVDTSDCFEKSEVVAKLVAGPPAPAPAPAPTPAPPPSEVDDVEIRVTDSDDLD</sequence>
<dbReference type="PANTHER" id="PTHR13568:SF9">
    <property type="entry name" value="TRANSMEMBRANE PROTEIN 203"/>
    <property type="match status" value="1"/>
</dbReference>